<dbReference type="EMBL" id="JAENHM010000003">
    <property type="protein sequence ID" value="MBK1835953.1"/>
    <property type="molecule type" value="Genomic_DNA"/>
</dbReference>
<accession>A0ABS1EXS3</accession>
<evidence type="ECO:0000313" key="2">
    <source>
        <dbReference type="Proteomes" id="UP000652760"/>
    </source>
</evidence>
<dbReference type="Pfam" id="PF02566">
    <property type="entry name" value="OsmC"/>
    <property type="match status" value="1"/>
</dbReference>
<comment type="caution">
    <text evidence="1">The sequence shown here is derived from an EMBL/GenBank/DDBJ whole genome shotgun (WGS) entry which is preliminary data.</text>
</comment>
<dbReference type="Gene3D" id="3.30.300.20">
    <property type="match status" value="1"/>
</dbReference>
<protein>
    <submittedName>
        <fullName evidence="1">OsmC family protein</fullName>
    </submittedName>
</protein>
<dbReference type="SUPFAM" id="SSF82784">
    <property type="entry name" value="OsmC-like"/>
    <property type="match status" value="1"/>
</dbReference>
<dbReference type="PANTHER" id="PTHR35368:SF1">
    <property type="entry name" value="HYDROPEROXIDE REDUCTASE"/>
    <property type="match status" value="1"/>
</dbReference>
<dbReference type="RefSeq" id="WP_200190165.1">
    <property type="nucleotide sequence ID" value="NZ_JAENHM010000003.1"/>
</dbReference>
<evidence type="ECO:0000313" key="1">
    <source>
        <dbReference type="EMBL" id="MBK1835953.1"/>
    </source>
</evidence>
<dbReference type="InterPro" id="IPR003718">
    <property type="entry name" value="OsmC/Ohr_fam"/>
</dbReference>
<dbReference type="PANTHER" id="PTHR35368">
    <property type="entry name" value="HYDROPEROXIDE REDUCTASE"/>
    <property type="match status" value="1"/>
</dbReference>
<gene>
    <name evidence="1" type="ORF">JHL17_00875</name>
</gene>
<dbReference type="InterPro" id="IPR036102">
    <property type="entry name" value="OsmC/Ohrsf"/>
</dbReference>
<name>A0ABS1EXS3_9PROT</name>
<dbReference type="Proteomes" id="UP000652760">
    <property type="component" value="Unassembled WGS sequence"/>
</dbReference>
<keyword evidence="2" id="KW-1185">Reference proteome</keyword>
<organism evidence="1 2">
    <name type="scientific">Azospirillum endophyticum</name>
    <dbReference type="NCBI Taxonomy" id="2800326"/>
    <lineage>
        <taxon>Bacteria</taxon>
        <taxon>Pseudomonadati</taxon>
        <taxon>Pseudomonadota</taxon>
        <taxon>Alphaproteobacteria</taxon>
        <taxon>Rhodospirillales</taxon>
        <taxon>Azospirillaceae</taxon>
        <taxon>Azospirillum</taxon>
    </lineage>
</organism>
<reference evidence="2" key="1">
    <citation type="submission" date="2021-01" db="EMBL/GenBank/DDBJ databases">
        <title>Genome public.</title>
        <authorList>
            <person name="Liu C."/>
            <person name="Sun Q."/>
        </authorList>
    </citation>
    <scope>NUCLEOTIDE SEQUENCE [LARGE SCALE GENOMIC DNA]</scope>
    <source>
        <strain evidence="2">YIM B02556</strain>
    </source>
</reference>
<proteinExistence type="predicted"/>
<dbReference type="InterPro" id="IPR015946">
    <property type="entry name" value="KH_dom-like_a/b"/>
</dbReference>
<sequence>MSTLNEYLVQKRIAHLAIKERIAQPGFEPPTLSAHVSAEGRSGIRRIRIRDHQVVSDAPPNFAGYDLGPTSPELQLGVLGSCVTHITLIQAAELGVSLDSLEVEVEGVFDPRGGKPGFEHIPVYPQNLRYTIHIVSPANAEAIAELHATVERTCPILNLLRRPQEVVSTISHRQPEIAAADV</sequence>
<dbReference type="InterPro" id="IPR052924">
    <property type="entry name" value="OsmC/Ohr_hydroprdx_reductase"/>
</dbReference>